<dbReference type="OrthoDB" id="276546at2759"/>
<dbReference type="PANTHER" id="PTHR22893">
    <property type="entry name" value="NADH OXIDOREDUCTASE-RELATED"/>
    <property type="match status" value="1"/>
</dbReference>
<dbReference type="InterPro" id="IPR045247">
    <property type="entry name" value="Oye-like"/>
</dbReference>
<reference evidence="2 3" key="1">
    <citation type="submission" date="2013-07" db="EMBL/GenBank/DDBJ databases">
        <title>The Genome Sequence of Kwoniella mangroviensis CBS10435.</title>
        <authorList>
            <consortium name="The Broad Institute Genome Sequencing Platform"/>
            <person name="Cuomo C."/>
            <person name="Litvintseva A."/>
            <person name="Chen Y."/>
            <person name="Heitman J."/>
            <person name="Sun S."/>
            <person name="Springer D."/>
            <person name="Dromer F."/>
            <person name="Young S.K."/>
            <person name="Zeng Q."/>
            <person name="Gargeya S."/>
            <person name="Fitzgerald M."/>
            <person name="Abouelleil A."/>
            <person name="Alvarado L."/>
            <person name="Berlin A.M."/>
            <person name="Chapman S.B."/>
            <person name="Dewar J."/>
            <person name="Goldberg J."/>
            <person name="Griggs A."/>
            <person name="Gujja S."/>
            <person name="Hansen M."/>
            <person name="Howarth C."/>
            <person name="Imamovic A."/>
            <person name="Larimer J."/>
            <person name="McCowan C."/>
            <person name="Murphy C."/>
            <person name="Pearson M."/>
            <person name="Priest M."/>
            <person name="Roberts A."/>
            <person name="Saif S."/>
            <person name="Shea T."/>
            <person name="Sykes S."/>
            <person name="Wortman J."/>
            <person name="Nusbaum C."/>
            <person name="Birren B."/>
        </authorList>
    </citation>
    <scope>NUCLEOTIDE SEQUENCE [LARGE SCALE GENOMIC DNA]</scope>
    <source>
        <strain evidence="2 3">CBS 10435</strain>
    </source>
</reference>
<name>A0A1B9IZ49_9TREE</name>
<accession>A0A1B9IZ49</accession>
<dbReference type="GO" id="GO:0016491">
    <property type="term" value="F:oxidoreductase activity"/>
    <property type="evidence" value="ECO:0007669"/>
    <property type="project" value="InterPro"/>
</dbReference>
<dbReference type="GO" id="GO:0010181">
    <property type="term" value="F:FMN binding"/>
    <property type="evidence" value="ECO:0007669"/>
    <property type="project" value="InterPro"/>
</dbReference>
<evidence type="ECO:0000259" key="1">
    <source>
        <dbReference type="Pfam" id="PF00724"/>
    </source>
</evidence>
<gene>
    <name evidence="2" type="ORF">L486_00450</name>
</gene>
<dbReference type="AlphaFoldDB" id="A0A1B9IZ49"/>
<dbReference type="InterPro" id="IPR001155">
    <property type="entry name" value="OxRdtase_FMN_N"/>
</dbReference>
<dbReference type="PANTHER" id="PTHR22893:SF93">
    <property type="entry name" value="HYPOTHETICAL OXIDOREDUCTASE (EUROFUNG)"/>
    <property type="match status" value="1"/>
</dbReference>
<protein>
    <recommendedName>
        <fullName evidence="1">NADH:flavin oxidoreductase/NADH oxidase N-terminal domain-containing protein</fullName>
    </recommendedName>
</protein>
<dbReference type="Gene3D" id="3.20.20.70">
    <property type="entry name" value="Aldolase class I"/>
    <property type="match status" value="1"/>
</dbReference>
<sequence length="410" mass="45645">MTKTLEVDIWTPIKIGDCQLAHRVVLAPLTRNRASKSERYPSTWVPNDLMKEYYVKRATPGGLIITEATPVSLRASGLFGIPGSFTDEQQAGWISIVSAVHEKGGYIFNQLWHQGRTTHSALIAGQQPESSSNIPMQGIFQWNGFDARPFEVPKPMTQEDISNTQNDFVNAAQKAMEVGFDGIEVHAGNGYYLEQLSDTTLCAYFSVNIRTDKYGGSVEKRCRFVLETVRRLCEAIGPSKVAVRLTPFGMLFGQTFGENRLEQWSYLCGELGKFGLAYVHLVEPRFDELKSASEKQDALKDMISNGQEEVSLKPFRKALGSSTPLITAGGFGPENANEGIQNGTSDLVAFGRYFVANPDLVDRLKNKEALYKWDRSRFYGPFVDNEVGYTVFPSREFAKKGDISKAQLAD</sequence>
<organism evidence="2 3">
    <name type="scientific">Kwoniella mangroviensis CBS 10435</name>
    <dbReference type="NCBI Taxonomy" id="1331196"/>
    <lineage>
        <taxon>Eukaryota</taxon>
        <taxon>Fungi</taxon>
        <taxon>Dikarya</taxon>
        <taxon>Basidiomycota</taxon>
        <taxon>Agaricomycotina</taxon>
        <taxon>Tremellomycetes</taxon>
        <taxon>Tremellales</taxon>
        <taxon>Cryptococcaceae</taxon>
        <taxon>Kwoniella</taxon>
    </lineage>
</organism>
<dbReference type="CDD" id="cd02933">
    <property type="entry name" value="OYE_like_FMN"/>
    <property type="match status" value="1"/>
</dbReference>
<reference evidence="3" key="2">
    <citation type="submission" date="2013-12" db="EMBL/GenBank/DDBJ databases">
        <title>Evolution of pathogenesis and genome organization in the Tremellales.</title>
        <authorList>
            <person name="Cuomo C."/>
            <person name="Litvintseva A."/>
            <person name="Heitman J."/>
            <person name="Chen Y."/>
            <person name="Sun S."/>
            <person name="Springer D."/>
            <person name="Dromer F."/>
            <person name="Young S."/>
            <person name="Zeng Q."/>
            <person name="Chapman S."/>
            <person name="Gujja S."/>
            <person name="Saif S."/>
            <person name="Birren B."/>
        </authorList>
    </citation>
    <scope>NUCLEOTIDE SEQUENCE [LARGE SCALE GENOMIC DNA]</scope>
    <source>
        <strain evidence="3">CBS 10435</strain>
    </source>
</reference>
<dbReference type="InterPro" id="IPR013785">
    <property type="entry name" value="Aldolase_TIM"/>
</dbReference>
<proteinExistence type="predicted"/>
<feature type="domain" description="NADH:flavin oxidoreductase/NADH oxidase N-terminal" evidence="1">
    <location>
        <begin position="9"/>
        <end position="367"/>
    </location>
</feature>
<dbReference type="Pfam" id="PF00724">
    <property type="entry name" value="Oxidored_FMN"/>
    <property type="match status" value="1"/>
</dbReference>
<evidence type="ECO:0000313" key="2">
    <source>
        <dbReference type="EMBL" id="OCF60810.1"/>
    </source>
</evidence>
<dbReference type="Proteomes" id="UP000092583">
    <property type="component" value="Unassembled WGS sequence"/>
</dbReference>
<dbReference type="SUPFAM" id="SSF51395">
    <property type="entry name" value="FMN-linked oxidoreductases"/>
    <property type="match status" value="1"/>
</dbReference>
<keyword evidence="3" id="KW-1185">Reference proteome</keyword>
<evidence type="ECO:0000313" key="3">
    <source>
        <dbReference type="Proteomes" id="UP000092583"/>
    </source>
</evidence>
<dbReference type="EMBL" id="KI669459">
    <property type="protein sequence ID" value="OCF60810.1"/>
    <property type="molecule type" value="Genomic_DNA"/>
</dbReference>
<dbReference type="STRING" id="1331196.A0A1B9IZ49"/>